<evidence type="ECO:0000313" key="2">
    <source>
        <dbReference type="EMBL" id="KAG9393195.1"/>
    </source>
</evidence>
<proteinExistence type="predicted"/>
<gene>
    <name evidence="2" type="ORF">J8273_3326</name>
</gene>
<dbReference type="EMBL" id="JAHDYR010000025">
    <property type="protein sequence ID" value="KAG9393195.1"/>
    <property type="molecule type" value="Genomic_DNA"/>
</dbReference>
<evidence type="ECO:0000313" key="3">
    <source>
        <dbReference type="Proteomes" id="UP000717585"/>
    </source>
</evidence>
<name>A0A8J6AWB1_9EUKA</name>
<feature type="region of interest" description="Disordered" evidence="1">
    <location>
        <begin position="1"/>
        <end position="38"/>
    </location>
</feature>
<organism evidence="2 3">
    <name type="scientific">Carpediemonas membranifera</name>
    <dbReference type="NCBI Taxonomy" id="201153"/>
    <lineage>
        <taxon>Eukaryota</taxon>
        <taxon>Metamonada</taxon>
        <taxon>Carpediemonas-like organisms</taxon>
        <taxon>Carpediemonas</taxon>
    </lineage>
</organism>
<evidence type="ECO:0000256" key="1">
    <source>
        <dbReference type="SAM" id="MobiDB-lite"/>
    </source>
</evidence>
<dbReference type="AlphaFoldDB" id="A0A8J6AWB1"/>
<dbReference type="Proteomes" id="UP000717585">
    <property type="component" value="Unassembled WGS sequence"/>
</dbReference>
<keyword evidence="3" id="KW-1185">Reference proteome</keyword>
<reference evidence="2" key="1">
    <citation type="submission" date="2021-05" db="EMBL/GenBank/DDBJ databases">
        <title>A free-living protist that lacks canonical eukaryotic 1 DNA replication and segregation systems.</title>
        <authorList>
            <person name="Salas-Leiva D.E."/>
            <person name="Tromer E.C."/>
            <person name="Curtis B.A."/>
            <person name="Jerlstrom-Hultqvist J."/>
            <person name="Kolisko M."/>
            <person name="Yi Z."/>
            <person name="Salas-Leiva J.S."/>
            <person name="Gallot-Lavallee L."/>
            <person name="Kops G.J.P.L."/>
            <person name="Archibald J.M."/>
            <person name="Simpson A.G.B."/>
            <person name="Roger A.J."/>
        </authorList>
    </citation>
    <scope>NUCLEOTIDE SEQUENCE</scope>
    <source>
        <strain evidence="2">BICM</strain>
    </source>
</reference>
<comment type="caution">
    <text evidence="2">The sequence shown here is derived from an EMBL/GenBank/DDBJ whole genome shotgun (WGS) entry which is preliminary data.</text>
</comment>
<sequence length="152" mass="17251">MSGRLKRSAMAFDSQYNTSTPILKRGRDSPRMRAMSPGKGFALKLTDRASVTHARNTEGPVQGKEYPRLDKYTPDLIREKFAQSNLPPLFSLDDVEAILASAETMIRDEEAMKYQRALGDALMSQNEMFVRLTDSKLKQKDLEQDDGYSYFS</sequence>
<accession>A0A8J6AWB1</accession>
<protein>
    <submittedName>
        <fullName evidence="2">Uncharacterized protein</fullName>
    </submittedName>
</protein>